<reference evidence="2" key="1">
    <citation type="journal article" date="2015" name="Nature">
        <title>Complex archaea that bridge the gap between prokaryotes and eukaryotes.</title>
        <authorList>
            <person name="Spang A."/>
            <person name="Saw J.H."/>
            <person name="Jorgensen S.L."/>
            <person name="Zaremba-Niedzwiedzka K."/>
            <person name="Martijn J."/>
            <person name="Lind A.E."/>
            <person name="van Eijk R."/>
            <person name="Schleper C."/>
            <person name="Guy L."/>
            <person name="Ettema T.J."/>
        </authorList>
    </citation>
    <scope>NUCLEOTIDE SEQUENCE</scope>
</reference>
<dbReference type="SUPFAM" id="SSF53850">
    <property type="entry name" value="Periplasmic binding protein-like II"/>
    <property type="match status" value="1"/>
</dbReference>
<evidence type="ECO:0000256" key="1">
    <source>
        <dbReference type="SAM" id="Phobius"/>
    </source>
</evidence>
<dbReference type="Gene3D" id="3.40.190.10">
    <property type="entry name" value="Periplasmic binding protein-like II"/>
    <property type="match status" value="1"/>
</dbReference>
<organism evidence="2">
    <name type="scientific">marine sediment metagenome</name>
    <dbReference type="NCBI Taxonomy" id="412755"/>
    <lineage>
        <taxon>unclassified sequences</taxon>
        <taxon>metagenomes</taxon>
        <taxon>ecological metagenomes</taxon>
    </lineage>
</organism>
<dbReference type="AlphaFoldDB" id="A0A0F9BBN9"/>
<sequence length="163" mass="18390">MKLFYIISLIIVGSMVLSPLWFLQKVDTKELQDLTVSYGTYASKIKSLDPATCGDTSSAFLQGAFYEGLLGYYFLKRPIELKPQLADGFPNISQDKLTYTFKIKKSVKYHRNPCFGIDESGQAKTRTVTAEDFVNGQLEDWTQGALSFNGKDRFCVLKDADIR</sequence>
<gene>
    <name evidence="2" type="ORF">LCGC14_2746920</name>
</gene>
<keyword evidence="1" id="KW-0472">Membrane</keyword>
<keyword evidence="1" id="KW-0812">Transmembrane</keyword>
<evidence type="ECO:0008006" key="3">
    <source>
        <dbReference type="Google" id="ProtNLM"/>
    </source>
</evidence>
<feature type="transmembrane region" description="Helical" evidence="1">
    <location>
        <begin position="6"/>
        <end position="23"/>
    </location>
</feature>
<dbReference type="EMBL" id="LAZR01050123">
    <property type="protein sequence ID" value="KKK88064.1"/>
    <property type="molecule type" value="Genomic_DNA"/>
</dbReference>
<feature type="non-terminal residue" evidence="2">
    <location>
        <position position="163"/>
    </location>
</feature>
<protein>
    <recommendedName>
        <fullName evidence="3">Solute-binding protein family 5 domain-containing protein</fullName>
    </recommendedName>
</protein>
<name>A0A0F9BBN9_9ZZZZ</name>
<keyword evidence="1" id="KW-1133">Transmembrane helix</keyword>
<accession>A0A0F9BBN9</accession>
<evidence type="ECO:0000313" key="2">
    <source>
        <dbReference type="EMBL" id="KKK88064.1"/>
    </source>
</evidence>
<proteinExistence type="predicted"/>
<comment type="caution">
    <text evidence="2">The sequence shown here is derived from an EMBL/GenBank/DDBJ whole genome shotgun (WGS) entry which is preliminary data.</text>
</comment>